<dbReference type="PANTHER" id="PTHR33734:SF22">
    <property type="entry name" value="MEMBRANE-BOUND LYTIC MUREIN TRANSGLYCOSYLASE D"/>
    <property type="match status" value="1"/>
</dbReference>
<feature type="domain" description="NlpC/P60" evidence="10">
    <location>
        <begin position="346"/>
        <end position="467"/>
    </location>
</feature>
<dbReference type="Pfam" id="PF00877">
    <property type="entry name" value="NLPC_P60"/>
    <property type="match status" value="1"/>
</dbReference>
<dbReference type="SUPFAM" id="SSF54106">
    <property type="entry name" value="LysM domain"/>
    <property type="match status" value="4"/>
</dbReference>
<evidence type="ECO:0000256" key="1">
    <source>
        <dbReference type="ARBA" id="ARBA00007074"/>
    </source>
</evidence>
<feature type="region of interest" description="Disordered" evidence="8">
    <location>
        <begin position="313"/>
        <end position="346"/>
    </location>
</feature>
<evidence type="ECO:0000259" key="10">
    <source>
        <dbReference type="PROSITE" id="PS51935"/>
    </source>
</evidence>
<evidence type="ECO:0000256" key="4">
    <source>
        <dbReference type="ARBA" id="ARBA00022737"/>
    </source>
</evidence>
<dbReference type="GO" id="GO:0071555">
    <property type="term" value="P:cell wall organization"/>
    <property type="evidence" value="ECO:0007669"/>
    <property type="project" value="UniProtKB-KW"/>
</dbReference>
<feature type="compositionally biased region" description="Polar residues" evidence="8">
    <location>
        <begin position="89"/>
        <end position="98"/>
    </location>
</feature>
<feature type="region of interest" description="Disordered" evidence="8">
    <location>
        <begin position="230"/>
        <end position="270"/>
    </location>
</feature>
<feature type="compositionally biased region" description="Low complexity" evidence="8">
    <location>
        <begin position="232"/>
        <end position="251"/>
    </location>
</feature>
<dbReference type="InterPro" id="IPR000064">
    <property type="entry name" value="NLP_P60_dom"/>
</dbReference>
<dbReference type="Gene3D" id="3.90.1720.10">
    <property type="entry name" value="endopeptidase domain like (from Nostoc punctiforme)"/>
    <property type="match status" value="1"/>
</dbReference>
<feature type="compositionally biased region" description="Low complexity" evidence="8">
    <location>
        <begin position="258"/>
        <end position="269"/>
    </location>
</feature>
<keyword evidence="4" id="KW-0677">Repeat</keyword>
<keyword evidence="7" id="KW-0961">Cell wall biogenesis/degradation</keyword>
<feature type="domain" description="LysM" evidence="9">
    <location>
        <begin position="184"/>
        <end position="227"/>
    </location>
</feature>
<dbReference type="GO" id="GO:0006508">
    <property type="term" value="P:proteolysis"/>
    <property type="evidence" value="ECO:0007669"/>
    <property type="project" value="UniProtKB-KW"/>
</dbReference>
<keyword evidence="3" id="KW-0732">Signal</keyword>
<evidence type="ECO:0000256" key="6">
    <source>
        <dbReference type="ARBA" id="ARBA00022807"/>
    </source>
</evidence>
<evidence type="ECO:0000259" key="9">
    <source>
        <dbReference type="PROSITE" id="PS51782"/>
    </source>
</evidence>
<dbReference type="PANTHER" id="PTHR33734">
    <property type="entry name" value="LYSM DOMAIN-CONTAINING GPI-ANCHORED PROTEIN 2"/>
    <property type="match status" value="1"/>
</dbReference>
<dbReference type="SMART" id="SM00257">
    <property type="entry name" value="LysM"/>
    <property type="match status" value="4"/>
</dbReference>
<comment type="similarity">
    <text evidence="1">Belongs to the peptidase C40 family.</text>
</comment>
<dbReference type="GO" id="GO:0008932">
    <property type="term" value="F:lytic endotransglycosylase activity"/>
    <property type="evidence" value="ECO:0007669"/>
    <property type="project" value="TreeGrafter"/>
</dbReference>
<proteinExistence type="inferred from homology"/>
<dbReference type="EMBL" id="CP162599">
    <property type="protein sequence ID" value="XDK32464.1"/>
    <property type="molecule type" value="Genomic_DNA"/>
</dbReference>
<keyword evidence="6" id="KW-0788">Thiol protease</keyword>
<dbReference type="PROSITE" id="PS51782">
    <property type="entry name" value="LYSM"/>
    <property type="match status" value="4"/>
</dbReference>
<accession>A0AB39HP50</accession>
<protein>
    <submittedName>
        <fullName evidence="11">LysM peptidoglycan-binding domain-containing protein</fullName>
    </submittedName>
</protein>
<dbReference type="Pfam" id="PF01476">
    <property type="entry name" value="LysM"/>
    <property type="match status" value="4"/>
</dbReference>
<feature type="region of interest" description="Disordered" evidence="8">
    <location>
        <begin position="141"/>
        <end position="189"/>
    </location>
</feature>
<feature type="region of interest" description="Disordered" evidence="8">
    <location>
        <begin position="67"/>
        <end position="100"/>
    </location>
</feature>
<dbReference type="InterPro" id="IPR018392">
    <property type="entry name" value="LysM"/>
</dbReference>
<evidence type="ECO:0000313" key="11">
    <source>
        <dbReference type="EMBL" id="XDK32464.1"/>
    </source>
</evidence>
<evidence type="ECO:0000256" key="5">
    <source>
        <dbReference type="ARBA" id="ARBA00022801"/>
    </source>
</evidence>
<gene>
    <name evidence="11" type="ORF">AB4Y30_15870</name>
</gene>
<keyword evidence="5" id="KW-0378">Hydrolase</keyword>
<dbReference type="GO" id="GO:0008234">
    <property type="term" value="F:cysteine-type peptidase activity"/>
    <property type="evidence" value="ECO:0007669"/>
    <property type="project" value="UniProtKB-KW"/>
</dbReference>
<dbReference type="InterPro" id="IPR036779">
    <property type="entry name" value="LysM_dom_sf"/>
</dbReference>
<reference evidence="11" key="1">
    <citation type="submission" date="2024-07" db="EMBL/GenBank/DDBJ databases">
        <title>Halotolerant mesophilic bacterium Ornithinibacillus sp. 4-3, sp. nov., isolated from soil.</title>
        <authorList>
            <person name="Sidarenka A.V."/>
            <person name="Guliayeva D.E."/>
            <person name="Leanovich S.I."/>
            <person name="Hileuskaya K.S."/>
            <person name="Akhremchuk A.E."/>
            <person name="Sikolenko M.A."/>
            <person name="Valentovich L.N."/>
        </authorList>
    </citation>
    <scope>NUCLEOTIDE SEQUENCE</scope>
    <source>
        <strain evidence="11">4-3</strain>
    </source>
</reference>
<evidence type="ECO:0000256" key="7">
    <source>
        <dbReference type="ARBA" id="ARBA00023316"/>
    </source>
</evidence>
<dbReference type="SUPFAM" id="SSF54001">
    <property type="entry name" value="Cysteine proteinases"/>
    <property type="match status" value="1"/>
</dbReference>
<organism evidence="11">
    <name type="scientific">Ornithinibacillus sp. 4-3</name>
    <dbReference type="NCBI Taxonomy" id="3231488"/>
    <lineage>
        <taxon>Bacteria</taxon>
        <taxon>Bacillati</taxon>
        <taxon>Bacillota</taxon>
        <taxon>Bacilli</taxon>
        <taxon>Bacillales</taxon>
        <taxon>Bacillaceae</taxon>
        <taxon>Ornithinibacillus</taxon>
    </lineage>
</organism>
<dbReference type="Gene3D" id="3.10.350.10">
    <property type="entry name" value="LysM domain"/>
    <property type="match status" value="4"/>
</dbReference>
<dbReference type="PROSITE" id="PS51935">
    <property type="entry name" value="NLPC_P60"/>
    <property type="match status" value="1"/>
</dbReference>
<feature type="domain" description="LysM" evidence="9">
    <location>
        <begin position="269"/>
        <end position="312"/>
    </location>
</feature>
<feature type="compositionally biased region" description="Low complexity" evidence="8">
    <location>
        <begin position="145"/>
        <end position="185"/>
    </location>
</feature>
<keyword evidence="2" id="KW-0645">Protease</keyword>
<feature type="compositionally biased region" description="Low complexity" evidence="8">
    <location>
        <begin position="318"/>
        <end position="345"/>
    </location>
</feature>
<feature type="domain" description="LysM" evidence="9">
    <location>
        <begin position="95"/>
        <end position="138"/>
    </location>
</feature>
<feature type="domain" description="LysM" evidence="9">
    <location>
        <begin position="22"/>
        <end position="65"/>
    </location>
</feature>
<sequence length="467" mass="49563">MSVTATAVIASAFVAADKVDAATHKVQKGDTLWKIARQHDTTVASLMDVNNLNSDLIFPNQVLETSKDKKTTDKKTTNNQSNKSSSSSAPSKPGNTYTVKAGDTLSDIAFQHKVSLNDLMKWNNLQTTLIFPGNVFVVTDPGKPNTGTSNKSNNNSSSNQTSNNNSSSSNKSTNNSSSNKSSSGSYTVKSGDTLSGIAVQYKTTVAKIKEQNNLSSDFILTGQTLQIGGGANNTSSNNNSSSNNSSSNNSSAKKETPSNNNSGSNASTSEYVVKSGDSLSKIASEKGTTVAKLKGWNNLSSDFLQVGQKLSIGKDADNNSSSSNSSSNSSNTSNKSENTSSGGSTDYNVNQLIEVAKSVQGTPYVWAGSAPGGFDCSGFIYWAYNNAGKDISRLSTTGYYDRSYYVNSPQVGDLVFFENTYRSGISHMGIYVGNNSFIHAGSSTGVTITSLDNSYWKGKFDGFKRFY</sequence>
<evidence type="ECO:0000256" key="3">
    <source>
        <dbReference type="ARBA" id="ARBA00022729"/>
    </source>
</evidence>
<dbReference type="CDD" id="cd00118">
    <property type="entry name" value="LysM"/>
    <property type="match status" value="4"/>
</dbReference>
<feature type="compositionally biased region" description="Low complexity" evidence="8">
    <location>
        <begin position="77"/>
        <end position="88"/>
    </location>
</feature>
<evidence type="ECO:0000256" key="8">
    <source>
        <dbReference type="SAM" id="MobiDB-lite"/>
    </source>
</evidence>
<dbReference type="AlphaFoldDB" id="A0AB39HP50"/>
<name>A0AB39HP50_9BACI</name>
<feature type="compositionally biased region" description="Basic and acidic residues" evidence="8">
    <location>
        <begin position="67"/>
        <end position="76"/>
    </location>
</feature>
<dbReference type="RefSeq" id="WP_368653153.1">
    <property type="nucleotide sequence ID" value="NZ_CP162599.1"/>
</dbReference>
<dbReference type="InterPro" id="IPR038765">
    <property type="entry name" value="Papain-like_cys_pep_sf"/>
</dbReference>
<evidence type="ECO:0000256" key="2">
    <source>
        <dbReference type="ARBA" id="ARBA00022670"/>
    </source>
</evidence>